<dbReference type="Gene3D" id="3.40.50.150">
    <property type="entry name" value="Vaccinia Virus protein VP39"/>
    <property type="match status" value="1"/>
</dbReference>
<reference evidence="8 9" key="1">
    <citation type="submission" date="2019-02" db="EMBL/GenBank/DDBJ databases">
        <title>Deep-cultivation of Planctomycetes and their phenomic and genomic characterization uncovers novel biology.</title>
        <authorList>
            <person name="Wiegand S."/>
            <person name="Jogler M."/>
            <person name="Boedeker C."/>
            <person name="Pinto D."/>
            <person name="Vollmers J."/>
            <person name="Rivas-Marin E."/>
            <person name="Kohn T."/>
            <person name="Peeters S.H."/>
            <person name="Heuer A."/>
            <person name="Rast P."/>
            <person name="Oberbeckmann S."/>
            <person name="Bunk B."/>
            <person name="Jeske O."/>
            <person name="Meyerdierks A."/>
            <person name="Storesund J.E."/>
            <person name="Kallscheuer N."/>
            <person name="Luecker S."/>
            <person name="Lage O.M."/>
            <person name="Pohl T."/>
            <person name="Merkel B.J."/>
            <person name="Hornburger P."/>
            <person name="Mueller R.-W."/>
            <person name="Bruemmer F."/>
            <person name="Labrenz M."/>
            <person name="Spormann A.M."/>
            <person name="Op den Camp H."/>
            <person name="Overmann J."/>
            <person name="Amann R."/>
            <person name="Jetten M.S.M."/>
            <person name="Mascher T."/>
            <person name="Medema M.H."/>
            <person name="Devos D.P."/>
            <person name="Kaster A.-K."/>
            <person name="Ovreas L."/>
            <person name="Rohde M."/>
            <person name="Galperin M.Y."/>
            <person name="Jogler C."/>
        </authorList>
    </citation>
    <scope>NUCLEOTIDE SEQUENCE [LARGE SCALE GENOMIC DNA]</scope>
    <source>
        <strain evidence="8 9">I41</strain>
    </source>
</reference>
<dbReference type="RefSeq" id="WP_145431553.1">
    <property type="nucleotide sequence ID" value="NZ_CP036339.1"/>
</dbReference>
<dbReference type="AlphaFoldDB" id="A0A517TUA2"/>
<evidence type="ECO:0000256" key="5">
    <source>
        <dbReference type="HAMAP-Rule" id="MF_00198"/>
    </source>
</evidence>
<comment type="pathway">
    <text evidence="5">Amine and polyamine biosynthesis; spermidine biosynthesis; spermidine from putrescine: step 1/1.</text>
</comment>
<dbReference type="InterPro" id="IPR030374">
    <property type="entry name" value="PABS"/>
</dbReference>
<dbReference type="SUPFAM" id="SSF53335">
    <property type="entry name" value="S-adenosyl-L-methionine-dependent methyltransferases"/>
    <property type="match status" value="1"/>
</dbReference>
<dbReference type="InterPro" id="IPR001045">
    <property type="entry name" value="Spermi_synthase"/>
</dbReference>
<evidence type="ECO:0000256" key="1">
    <source>
        <dbReference type="ARBA" id="ARBA00007867"/>
    </source>
</evidence>
<keyword evidence="5" id="KW-1003">Cell membrane</keyword>
<feature type="binding site" evidence="5">
    <location>
        <begin position="374"/>
        <end position="375"/>
    </location>
    <ligand>
        <name>S-methyl-5'-thioadenosine</name>
        <dbReference type="ChEBI" id="CHEBI:17509"/>
    </ligand>
</feature>
<keyword evidence="5" id="KW-1133">Transmembrane helix</keyword>
<feature type="transmembrane region" description="Helical" evidence="5">
    <location>
        <begin position="95"/>
        <end position="114"/>
    </location>
</feature>
<name>A0A517TUA2_9BACT</name>
<gene>
    <name evidence="8" type="primary">speE_1</name>
    <name evidence="5" type="synonym">speE</name>
    <name evidence="8" type="ORF">I41_11040</name>
</gene>
<keyword evidence="5" id="KW-0472">Membrane</keyword>
<protein>
    <recommendedName>
        <fullName evidence="5">Polyamine aminopropyltransferase</fullName>
    </recommendedName>
    <alternativeName>
        <fullName evidence="5">Putrescine aminopropyltransferase</fullName>
        <shortName evidence="5">PAPT</shortName>
    </alternativeName>
    <alternativeName>
        <fullName evidence="5">Spermidine synthase</fullName>
        <shortName evidence="5">SPDS</shortName>
        <shortName evidence="5">SPDSY</shortName>
        <ecNumber evidence="5">2.5.1.16</ecNumber>
    </alternativeName>
</protein>
<accession>A0A517TUA2</accession>
<dbReference type="GO" id="GO:0005886">
    <property type="term" value="C:plasma membrane"/>
    <property type="evidence" value="ECO:0007669"/>
    <property type="project" value="UniProtKB-SubCell"/>
</dbReference>
<sequence>MAAKQHTEPSLETGPARTASRTSFSLLPPSLGLKLLVLTSGAVLMGLEIVGSRILAPYFGNSVFVWGSLISLFLIALSVGYYIGGGLSDRYPSRALLSGIILVVAALMFLIVAIGQPVCDAILRANFGEKSGPFFAGSILFLLPSIGMGMVSPFAIRLATATVASVGKTSGTLYALSTLGSIIGTMLTTFVLIPNFGAGAILKGLAGVLALVALGTFPFGSGGSAIRGSLAILAAIAAGFFGLGDLRAASLPVGSDLVREINTPYHHISVIDNQVQGRRELKFDRFTESAIELSEPHRSESEYTKYFHLAFLPQPKIRRALFIGAGGGVGPRAFHQHDPTMEIDVVDIDQAVLDVARSDFYLPESENIRTIAADGRTFVRNATDGRYDAIFLDAFTIGGRIPFHLVTREFFQLCRQKLAPGGVFVMNINSAVRGKNAEIFESMYATLSEAFPQVHVFAIGKQQGLADQSTNVILVAVNSDQPLNAEEWLAKAAAYESASYVGNVEVRRMIGDLLTTIPERKQATLFTDDYAPIETMSF</sequence>
<feature type="transmembrane region" description="Helical" evidence="5">
    <location>
        <begin position="171"/>
        <end position="193"/>
    </location>
</feature>
<keyword evidence="2 5" id="KW-0808">Transferase</keyword>
<evidence type="ECO:0000256" key="3">
    <source>
        <dbReference type="ARBA" id="ARBA00023066"/>
    </source>
</evidence>
<dbReference type="SUPFAM" id="SSF103473">
    <property type="entry name" value="MFS general substrate transporter"/>
    <property type="match status" value="1"/>
</dbReference>
<keyword evidence="3 5" id="KW-0745">Spermidine biosynthesis</keyword>
<dbReference type="Pfam" id="PF01564">
    <property type="entry name" value="Spermine_synth"/>
    <property type="match status" value="1"/>
</dbReference>
<dbReference type="InterPro" id="IPR029063">
    <property type="entry name" value="SAM-dependent_MTases_sf"/>
</dbReference>
<feature type="transmembrane region" description="Helical" evidence="5">
    <location>
        <begin position="134"/>
        <end position="159"/>
    </location>
</feature>
<dbReference type="PANTHER" id="PTHR43317:SF1">
    <property type="entry name" value="THERMOSPERMINE SYNTHASE ACAULIS5"/>
    <property type="match status" value="1"/>
</dbReference>
<dbReference type="KEGG" id="llh:I41_11040"/>
<comment type="catalytic activity">
    <reaction evidence="5">
        <text>S-adenosyl 3-(methylsulfanyl)propylamine + putrescine = S-methyl-5'-thioadenosine + spermidine + H(+)</text>
        <dbReference type="Rhea" id="RHEA:12721"/>
        <dbReference type="ChEBI" id="CHEBI:15378"/>
        <dbReference type="ChEBI" id="CHEBI:17509"/>
        <dbReference type="ChEBI" id="CHEBI:57443"/>
        <dbReference type="ChEBI" id="CHEBI:57834"/>
        <dbReference type="ChEBI" id="CHEBI:326268"/>
        <dbReference type="EC" id="2.5.1.16"/>
    </reaction>
</comment>
<feature type="domain" description="PABS" evidence="7">
    <location>
        <begin position="238"/>
        <end position="480"/>
    </location>
</feature>
<feature type="active site" description="Proton acceptor" evidence="5 6">
    <location>
        <position position="393"/>
    </location>
</feature>
<dbReference type="GO" id="GO:0010487">
    <property type="term" value="F:thermospermine synthase activity"/>
    <property type="evidence" value="ECO:0007669"/>
    <property type="project" value="TreeGrafter"/>
</dbReference>
<dbReference type="CDD" id="cd02440">
    <property type="entry name" value="AdoMet_MTases"/>
    <property type="match status" value="1"/>
</dbReference>
<dbReference type="GO" id="GO:0008295">
    <property type="term" value="P:spermidine biosynthetic process"/>
    <property type="evidence" value="ECO:0007669"/>
    <property type="project" value="UniProtKB-UniRule"/>
</dbReference>
<feature type="transmembrane region" description="Helical" evidence="5">
    <location>
        <begin position="31"/>
        <end position="51"/>
    </location>
</feature>
<evidence type="ECO:0000313" key="9">
    <source>
        <dbReference type="Proteomes" id="UP000317909"/>
    </source>
</evidence>
<keyword evidence="5" id="KW-0812">Transmembrane</keyword>
<comment type="similarity">
    <text evidence="1 5">Belongs to the spermidine/spermine synthase family.</text>
</comment>
<dbReference type="HAMAP" id="MF_00198">
    <property type="entry name" value="Spermidine_synth"/>
    <property type="match status" value="1"/>
</dbReference>
<evidence type="ECO:0000259" key="7">
    <source>
        <dbReference type="PROSITE" id="PS51006"/>
    </source>
</evidence>
<evidence type="ECO:0000256" key="4">
    <source>
        <dbReference type="ARBA" id="ARBA00023115"/>
    </source>
</evidence>
<feature type="transmembrane region" description="Helical" evidence="5">
    <location>
        <begin position="63"/>
        <end position="83"/>
    </location>
</feature>
<feature type="binding site" evidence="5">
    <location>
        <position position="402"/>
    </location>
    <ligand>
        <name>S-methyl-5'-thioadenosine</name>
        <dbReference type="ChEBI" id="CHEBI:17509"/>
    </ligand>
</feature>
<keyword evidence="9" id="KW-1185">Reference proteome</keyword>
<comment type="subcellular location">
    <subcellularLocation>
        <location evidence="5">Cell membrane</location>
        <topology evidence="5">Multi-pass membrane protein</topology>
    </subcellularLocation>
</comment>
<feature type="binding site" evidence="5">
    <location>
        <position position="347"/>
    </location>
    <ligand>
        <name>S-methyl-5'-thioadenosine</name>
        <dbReference type="ChEBI" id="CHEBI:17509"/>
    </ligand>
</feature>
<dbReference type="NCBIfam" id="NF037959">
    <property type="entry name" value="MFS_SpdSyn"/>
    <property type="match status" value="1"/>
</dbReference>
<dbReference type="UniPathway" id="UPA00248">
    <property type="reaction ID" value="UER00314"/>
</dbReference>
<dbReference type="InterPro" id="IPR036259">
    <property type="entry name" value="MFS_trans_sf"/>
</dbReference>
<keyword evidence="4 5" id="KW-0620">Polyamine biosynthesis</keyword>
<comment type="function">
    <text evidence="5">Catalyzes the irreversible transfer of a propylamine group from the amino donor S-adenosylmethioninamine (decarboxy-AdoMet) to putrescine (1,4-diaminobutane) to yield spermidine.</text>
</comment>
<dbReference type="OrthoDB" id="9761985at2"/>
<evidence type="ECO:0000313" key="8">
    <source>
        <dbReference type="EMBL" id="QDT71942.1"/>
    </source>
</evidence>
<evidence type="ECO:0000256" key="6">
    <source>
        <dbReference type="PROSITE-ProRule" id="PRU00354"/>
    </source>
</evidence>
<dbReference type="EMBL" id="CP036339">
    <property type="protein sequence ID" value="QDT71942.1"/>
    <property type="molecule type" value="Genomic_DNA"/>
</dbReference>
<dbReference type="GO" id="GO:0004766">
    <property type="term" value="F:spermidine synthase activity"/>
    <property type="evidence" value="ECO:0007669"/>
    <property type="project" value="UniProtKB-UniRule"/>
</dbReference>
<dbReference type="PANTHER" id="PTHR43317">
    <property type="entry name" value="THERMOSPERMINE SYNTHASE ACAULIS5"/>
    <property type="match status" value="1"/>
</dbReference>
<evidence type="ECO:0000256" key="2">
    <source>
        <dbReference type="ARBA" id="ARBA00022679"/>
    </source>
</evidence>
<feature type="transmembrane region" description="Helical" evidence="5">
    <location>
        <begin position="200"/>
        <end position="219"/>
    </location>
</feature>
<organism evidence="8 9">
    <name type="scientific">Lacipirellula limnantheis</name>
    <dbReference type="NCBI Taxonomy" id="2528024"/>
    <lineage>
        <taxon>Bacteria</taxon>
        <taxon>Pseudomonadati</taxon>
        <taxon>Planctomycetota</taxon>
        <taxon>Planctomycetia</taxon>
        <taxon>Pirellulales</taxon>
        <taxon>Lacipirellulaceae</taxon>
        <taxon>Lacipirellula</taxon>
    </lineage>
</organism>
<dbReference type="PROSITE" id="PS51006">
    <property type="entry name" value="PABS_2"/>
    <property type="match status" value="1"/>
</dbReference>
<proteinExistence type="inferred from homology"/>
<dbReference type="EC" id="2.5.1.16" evidence="5"/>
<dbReference type="Proteomes" id="UP000317909">
    <property type="component" value="Chromosome"/>
</dbReference>
<comment type="caution">
    <text evidence="5">Lacks conserved residue(s) required for the propagation of feature annotation.</text>
</comment>
<comment type="subunit">
    <text evidence="5">Homodimer or homotetramer.</text>
</comment>